<sequence>MARQQLQECPGATKQQLQELASVARQQWQEPTDTIKESGRQPPELVAKVGSDGGCYSEKCEAFNGVWLLHLWPLYGICCENGHSMQIFGERESAEVWAVTVGVNWWCKGLEVMGVAMDGHSGFARGDLAIEIVV</sequence>
<accession>A0A7J0EQP3</accession>
<dbReference type="AlphaFoldDB" id="A0A7J0EQP3"/>
<reference evidence="1 2" key="1">
    <citation type="submission" date="2019-07" db="EMBL/GenBank/DDBJ databases">
        <title>De Novo Assembly of kiwifruit Actinidia rufa.</title>
        <authorList>
            <person name="Sugita-Konishi S."/>
            <person name="Sato K."/>
            <person name="Mori E."/>
            <person name="Abe Y."/>
            <person name="Kisaki G."/>
            <person name="Hamano K."/>
            <person name="Suezawa K."/>
            <person name="Otani M."/>
            <person name="Fukuda T."/>
            <person name="Manabe T."/>
            <person name="Gomi K."/>
            <person name="Tabuchi M."/>
            <person name="Akimitsu K."/>
            <person name="Kataoka I."/>
        </authorList>
    </citation>
    <scope>NUCLEOTIDE SEQUENCE [LARGE SCALE GENOMIC DNA]</scope>
    <source>
        <strain evidence="2">cv. Fuchu</strain>
    </source>
</reference>
<protein>
    <submittedName>
        <fullName evidence="1">Uncharacterized protein</fullName>
    </submittedName>
</protein>
<dbReference type="Proteomes" id="UP000585474">
    <property type="component" value="Unassembled WGS sequence"/>
</dbReference>
<gene>
    <name evidence="1" type="ORF">Acr_06g0007440</name>
</gene>
<dbReference type="EMBL" id="BJWL01000006">
    <property type="protein sequence ID" value="GFY88804.1"/>
    <property type="molecule type" value="Genomic_DNA"/>
</dbReference>
<keyword evidence="2" id="KW-1185">Reference proteome</keyword>
<evidence type="ECO:0000313" key="1">
    <source>
        <dbReference type="EMBL" id="GFY88804.1"/>
    </source>
</evidence>
<evidence type="ECO:0000313" key="2">
    <source>
        <dbReference type="Proteomes" id="UP000585474"/>
    </source>
</evidence>
<proteinExistence type="predicted"/>
<comment type="caution">
    <text evidence="1">The sequence shown here is derived from an EMBL/GenBank/DDBJ whole genome shotgun (WGS) entry which is preliminary data.</text>
</comment>
<organism evidence="1 2">
    <name type="scientific">Actinidia rufa</name>
    <dbReference type="NCBI Taxonomy" id="165716"/>
    <lineage>
        <taxon>Eukaryota</taxon>
        <taxon>Viridiplantae</taxon>
        <taxon>Streptophyta</taxon>
        <taxon>Embryophyta</taxon>
        <taxon>Tracheophyta</taxon>
        <taxon>Spermatophyta</taxon>
        <taxon>Magnoliopsida</taxon>
        <taxon>eudicotyledons</taxon>
        <taxon>Gunneridae</taxon>
        <taxon>Pentapetalae</taxon>
        <taxon>asterids</taxon>
        <taxon>Ericales</taxon>
        <taxon>Actinidiaceae</taxon>
        <taxon>Actinidia</taxon>
    </lineage>
</organism>
<name>A0A7J0EQP3_9ERIC</name>